<dbReference type="EMBL" id="ML210592">
    <property type="protein sequence ID" value="TFK16983.1"/>
    <property type="molecule type" value="Genomic_DNA"/>
</dbReference>
<protein>
    <submittedName>
        <fullName evidence="2">Uncharacterized protein</fullName>
    </submittedName>
</protein>
<sequence>MLLSALFAFTSLVPSAIAHPAAPLTTDVKPTTTTRVFCPHTICGPCPTGSFPTSTVPAGQCPICGCAPTTTTKAISPPVLTQPPCLLDPCIATTCLVGWTPTIPCLENPCIATTCLIGSNPIILPPQPGERCSTCSCSTPPPAPTLPKPIICSLDPCAIILCPPTALPVPTSRPGDRCSRCSCSPIGTSTKPASCTQTIRPCAAVLCPPSALPVVTSRPGDLCPSCSCSFASTKTLSPTPTLQPRGTYTEGEWAKVGGAGGGGEGQVMVGSPAYISACGARGREAFKCNSFCILDV</sequence>
<evidence type="ECO:0000313" key="3">
    <source>
        <dbReference type="Proteomes" id="UP000307440"/>
    </source>
</evidence>
<reference evidence="2 3" key="1">
    <citation type="journal article" date="2019" name="Nat. Ecol. Evol.">
        <title>Megaphylogeny resolves global patterns of mushroom evolution.</title>
        <authorList>
            <person name="Varga T."/>
            <person name="Krizsan K."/>
            <person name="Foldi C."/>
            <person name="Dima B."/>
            <person name="Sanchez-Garcia M."/>
            <person name="Sanchez-Ramirez S."/>
            <person name="Szollosi G.J."/>
            <person name="Szarkandi J.G."/>
            <person name="Papp V."/>
            <person name="Albert L."/>
            <person name="Andreopoulos W."/>
            <person name="Angelini C."/>
            <person name="Antonin V."/>
            <person name="Barry K.W."/>
            <person name="Bougher N.L."/>
            <person name="Buchanan P."/>
            <person name="Buyck B."/>
            <person name="Bense V."/>
            <person name="Catcheside P."/>
            <person name="Chovatia M."/>
            <person name="Cooper J."/>
            <person name="Damon W."/>
            <person name="Desjardin D."/>
            <person name="Finy P."/>
            <person name="Geml J."/>
            <person name="Haridas S."/>
            <person name="Hughes K."/>
            <person name="Justo A."/>
            <person name="Karasinski D."/>
            <person name="Kautmanova I."/>
            <person name="Kiss B."/>
            <person name="Kocsube S."/>
            <person name="Kotiranta H."/>
            <person name="LaButti K.M."/>
            <person name="Lechner B.E."/>
            <person name="Liimatainen K."/>
            <person name="Lipzen A."/>
            <person name="Lukacs Z."/>
            <person name="Mihaltcheva S."/>
            <person name="Morgado L.N."/>
            <person name="Niskanen T."/>
            <person name="Noordeloos M.E."/>
            <person name="Ohm R.A."/>
            <person name="Ortiz-Santana B."/>
            <person name="Ovrebo C."/>
            <person name="Racz N."/>
            <person name="Riley R."/>
            <person name="Savchenko A."/>
            <person name="Shiryaev A."/>
            <person name="Soop K."/>
            <person name="Spirin V."/>
            <person name="Szebenyi C."/>
            <person name="Tomsovsky M."/>
            <person name="Tulloss R.E."/>
            <person name="Uehling J."/>
            <person name="Grigoriev I.V."/>
            <person name="Vagvolgyi C."/>
            <person name="Papp T."/>
            <person name="Martin F.M."/>
            <person name="Miettinen O."/>
            <person name="Hibbett D.S."/>
            <person name="Nagy L.G."/>
        </authorList>
    </citation>
    <scope>NUCLEOTIDE SEQUENCE [LARGE SCALE GENOMIC DNA]</scope>
    <source>
        <strain evidence="2 3">CBS 121175</strain>
    </source>
</reference>
<dbReference type="Proteomes" id="UP000307440">
    <property type="component" value="Unassembled WGS sequence"/>
</dbReference>
<feature type="signal peptide" evidence="1">
    <location>
        <begin position="1"/>
        <end position="18"/>
    </location>
</feature>
<name>A0A5C3KBH0_COPMA</name>
<gene>
    <name evidence="2" type="ORF">FA15DRAFT_605978</name>
</gene>
<keyword evidence="3" id="KW-1185">Reference proteome</keyword>
<evidence type="ECO:0000313" key="2">
    <source>
        <dbReference type="EMBL" id="TFK16983.1"/>
    </source>
</evidence>
<keyword evidence="1" id="KW-0732">Signal</keyword>
<organism evidence="2 3">
    <name type="scientific">Coprinopsis marcescibilis</name>
    <name type="common">Agaric fungus</name>
    <name type="synonym">Psathyrella marcescibilis</name>
    <dbReference type="NCBI Taxonomy" id="230819"/>
    <lineage>
        <taxon>Eukaryota</taxon>
        <taxon>Fungi</taxon>
        <taxon>Dikarya</taxon>
        <taxon>Basidiomycota</taxon>
        <taxon>Agaricomycotina</taxon>
        <taxon>Agaricomycetes</taxon>
        <taxon>Agaricomycetidae</taxon>
        <taxon>Agaricales</taxon>
        <taxon>Agaricineae</taxon>
        <taxon>Psathyrellaceae</taxon>
        <taxon>Coprinopsis</taxon>
    </lineage>
</organism>
<feature type="chain" id="PRO_5022944933" evidence="1">
    <location>
        <begin position="19"/>
        <end position="296"/>
    </location>
</feature>
<dbReference type="AlphaFoldDB" id="A0A5C3KBH0"/>
<dbReference type="OrthoDB" id="3128742at2759"/>
<proteinExistence type="predicted"/>
<accession>A0A5C3KBH0</accession>
<evidence type="ECO:0000256" key="1">
    <source>
        <dbReference type="SAM" id="SignalP"/>
    </source>
</evidence>